<dbReference type="Proteomes" id="UP000283269">
    <property type="component" value="Unassembled WGS sequence"/>
</dbReference>
<reference evidence="2 3" key="1">
    <citation type="journal article" date="2018" name="Evol. Lett.">
        <title>Horizontal gene cluster transfer increased hallucinogenic mushroom diversity.</title>
        <authorList>
            <person name="Reynolds H.T."/>
            <person name="Vijayakumar V."/>
            <person name="Gluck-Thaler E."/>
            <person name="Korotkin H.B."/>
            <person name="Matheny P.B."/>
            <person name="Slot J.C."/>
        </authorList>
    </citation>
    <scope>NUCLEOTIDE SEQUENCE [LARGE SCALE GENOMIC DNA]</scope>
    <source>
        <strain evidence="2 3">2631</strain>
    </source>
</reference>
<feature type="region of interest" description="Disordered" evidence="1">
    <location>
        <begin position="128"/>
        <end position="148"/>
    </location>
</feature>
<protein>
    <submittedName>
        <fullName evidence="2">Uncharacterized protein</fullName>
    </submittedName>
</protein>
<gene>
    <name evidence="2" type="ORF">CVT25_008789</name>
</gene>
<evidence type="ECO:0000313" key="3">
    <source>
        <dbReference type="Proteomes" id="UP000283269"/>
    </source>
</evidence>
<proteinExistence type="predicted"/>
<accession>A0A409XN52</accession>
<dbReference type="AlphaFoldDB" id="A0A409XN52"/>
<evidence type="ECO:0000256" key="1">
    <source>
        <dbReference type="SAM" id="MobiDB-lite"/>
    </source>
</evidence>
<dbReference type="EMBL" id="NHYD01001079">
    <property type="protein sequence ID" value="PPQ92164.1"/>
    <property type="molecule type" value="Genomic_DNA"/>
</dbReference>
<comment type="caution">
    <text evidence="2">The sequence shown here is derived from an EMBL/GenBank/DDBJ whole genome shotgun (WGS) entry which is preliminary data.</text>
</comment>
<dbReference type="InParanoid" id="A0A409XN52"/>
<organism evidence="2 3">
    <name type="scientific">Psilocybe cyanescens</name>
    <dbReference type="NCBI Taxonomy" id="93625"/>
    <lineage>
        <taxon>Eukaryota</taxon>
        <taxon>Fungi</taxon>
        <taxon>Dikarya</taxon>
        <taxon>Basidiomycota</taxon>
        <taxon>Agaricomycotina</taxon>
        <taxon>Agaricomycetes</taxon>
        <taxon>Agaricomycetidae</taxon>
        <taxon>Agaricales</taxon>
        <taxon>Agaricineae</taxon>
        <taxon>Strophariaceae</taxon>
        <taxon>Psilocybe</taxon>
    </lineage>
</organism>
<dbReference type="OrthoDB" id="3057786at2759"/>
<sequence length="178" mass="20270">MAELGAAIVGGGFALAVAGYTSGIGFVARHEYSHAQQVSEMRHLGSQFEEAYKREEITENDWKGFITLIRQARKLEIVYENDIDAYKDTPWYQPVLKRKILRQVRQRKKEVRTCIKFVRSHVYEATSEASYTSSTTAESGSPSHSATMHIDETYRRVESWVDDQAYRDHENGASGSKN</sequence>
<keyword evidence="3" id="KW-1185">Reference proteome</keyword>
<evidence type="ECO:0000313" key="2">
    <source>
        <dbReference type="EMBL" id="PPQ92164.1"/>
    </source>
</evidence>
<name>A0A409XN52_PSICY</name>
<feature type="compositionally biased region" description="Low complexity" evidence="1">
    <location>
        <begin position="128"/>
        <end position="139"/>
    </location>
</feature>